<protein>
    <submittedName>
        <fullName evidence="1">Uncharacterized protein</fullName>
    </submittedName>
</protein>
<name>A0A9N9R295_9NEOP</name>
<reference evidence="1" key="2">
    <citation type="submission" date="2022-10" db="EMBL/GenBank/DDBJ databases">
        <authorList>
            <consortium name="ENA_rothamsted_submissions"/>
            <consortium name="culmorum"/>
            <person name="King R."/>
        </authorList>
    </citation>
    <scope>NUCLEOTIDE SEQUENCE</scope>
</reference>
<evidence type="ECO:0000313" key="1">
    <source>
        <dbReference type="EMBL" id="CAG9788075.1"/>
    </source>
</evidence>
<dbReference type="AlphaFoldDB" id="A0A9N9R295"/>
<dbReference type="EMBL" id="OU893350">
    <property type="protein sequence ID" value="CAG9788075.1"/>
    <property type="molecule type" value="Genomic_DNA"/>
</dbReference>
<accession>A0A9N9R295</accession>
<proteinExistence type="predicted"/>
<reference evidence="1" key="1">
    <citation type="submission" date="2021-12" db="EMBL/GenBank/DDBJ databases">
        <authorList>
            <person name="King R."/>
        </authorList>
    </citation>
    <scope>NUCLEOTIDE SEQUENCE</scope>
</reference>
<organism evidence="1 2">
    <name type="scientific">Diatraea saccharalis</name>
    <name type="common">sugarcane borer</name>
    <dbReference type="NCBI Taxonomy" id="40085"/>
    <lineage>
        <taxon>Eukaryota</taxon>
        <taxon>Metazoa</taxon>
        <taxon>Ecdysozoa</taxon>
        <taxon>Arthropoda</taxon>
        <taxon>Hexapoda</taxon>
        <taxon>Insecta</taxon>
        <taxon>Pterygota</taxon>
        <taxon>Neoptera</taxon>
        <taxon>Endopterygota</taxon>
        <taxon>Lepidoptera</taxon>
        <taxon>Glossata</taxon>
        <taxon>Ditrysia</taxon>
        <taxon>Pyraloidea</taxon>
        <taxon>Crambidae</taxon>
        <taxon>Crambinae</taxon>
        <taxon>Diatraea</taxon>
    </lineage>
</organism>
<gene>
    <name evidence="1" type="ORF">DIATSA_LOCUS5914</name>
</gene>
<dbReference type="OrthoDB" id="382863at2759"/>
<evidence type="ECO:0000313" key="2">
    <source>
        <dbReference type="Proteomes" id="UP001153714"/>
    </source>
</evidence>
<sequence>MGIYNNHKYHCRGQACNACFSTIKVVQAYAVFEPHFRFFAREMMRLSGSCTLLWLTAYRNKWVSGCIKISVGSLLIRKYLRPSTYVFRYLFSFLCTSKNFYLKDLIY</sequence>
<dbReference type="Proteomes" id="UP001153714">
    <property type="component" value="Chromosome 19"/>
</dbReference>
<keyword evidence="2" id="KW-1185">Reference proteome</keyword>